<feature type="region of interest" description="Disordered" evidence="1">
    <location>
        <begin position="103"/>
        <end position="234"/>
    </location>
</feature>
<protein>
    <submittedName>
        <fullName evidence="2">Uncharacterized protein</fullName>
    </submittedName>
</protein>
<dbReference type="AlphaFoldDB" id="A0A6A3MRI2"/>
<organism evidence="2 5">
    <name type="scientific">Phytophthora rubi</name>
    <dbReference type="NCBI Taxonomy" id="129364"/>
    <lineage>
        <taxon>Eukaryota</taxon>
        <taxon>Sar</taxon>
        <taxon>Stramenopiles</taxon>
        <taxon>Oomycota</taxon>
        <taxon>Peronosporomycetes</taxon>
        <taxon>Peronosporales</taxon>
        <taxon>Peronosporaceae</taxon>
        <taxon>Phytophthora</taxon>
    </lineage>
</organism>
<feature type="region of interest" description="Disordered" evidence="1">
    <location>
        <begin position="321"/>
        <end position="343"/>
    </location>
</feature>
<evidence type="ECO:0000313" key="4">
    <source>
        <dbReference type="Proteomes" id="UP000429607"/>
    </source>
</evidence>
<dbReference type="EMBL" id="QXFV01000347">
    <property type="protein sequence ID" value="KAE9040351.1"/>
    <property type="molecule type" value="Genomic_DNA"/>
</dbReference>
<reference evidence="4 5" key="1">
    <citation type="submission" date="2018-09" db="EMBL/GenBank/DDBJ databases">
        <title>Genomic investigation of the strawberry pathogen Phytophthora fragariae indicates pathogenicity is determined by transcriptional variation in three key races.</title>
        <authorList>
            <person name="Adams T.M."/>
            <person name="Armitage A.D."/>
            <person name="Sobczyk M.K."/>
            <person name="Bates H.J."/>
            <person name="Dunwell J.M."/>
            <person name="Nellist C.F."/>
            <person name="Harrison R.J."/>
        </authorList>
    </citation>
    <scope>NUCLEOTIDE SEQUENCE [LARGE SCALE GENOMIC DNA]</scope>
    <source>
        <strain evidence="3 4">SCRP249</strain>
        <strain evidence="2 5">SCRP324</strain>
    </source>
</reference>
<evidence type="ECO:0000313" key="3">
    <source>
        <dbReference type="EMBL" id="KAE9040351.1"/>
    </source>
</evidence>
<sequence>MSTPLKALIQERLRAKMVCRRPDFDLDDEYEGDSGRLLRQPLDVTAFDVSSRGDDDEEVLLNTSARGSTSRRSSSTQPSYPIRLHTHIDPSAYLVDDRYYPTSASYGSSTTSHTDNRQRYSRYPREQYRDTSVYDLPPRPEQQPRDHRRRHHAHRVREQQQQQLRYESPPRGSYVSRQPAQTRAAVSPWHRSENTWVPTKGRSMSRSPIRAVPSPKHSPTLRGHRKQDFDYPDHFDDDFTRHRRETKSMLPSPRFAPSNSSSDHQISRQDYFLNQRYTWKMRQDYGNQSAFEVREPSSTRHHDHNAYPSFEKPRHALAYRSHSNQHESDTKNFPVATTASPQKPQPEEIILIDDTSIGHEPERHSPPQLDMEIIDPPAKIIGRTRTWDDIMSPESCLAARAFVEKRQRRTEKSTPRTMATQRWLEVIDARANKQAN</sequence>
<feature type="compositionally biased region" description="Polar residues" evidence="1">
    <location>
        <begin position="103"/>
        <end position="113"/>
    </location>
</feature>
<gene>
    <name evidence="3" type="ORF">PR001_g7115</name>
    <name evidence="2" type="ORF">PR002_g7485</name>
</gene>
<comment type="caution">
    <text evidence="2">The sequence shown here is derived from an EMBL/GenBank/DDBJ whole genome shotgun (WGS) entry which is preliminary data.</text>
</comment>
<feature type="region of interest" description="Disordered" evidence="1">
    <location>
        <begin position="63"/>
        <end position="84"/>
    </location>
</feature>
<feature type="compositionally biased region" description="Polar residues" evidence="1">
    <location>
        <begin position="194"/>
        <end position="206"/>
    </location>
</feature>
<feature type="compositionally biased region" description="Basic and acidic residues" evidence="1">
    <location>
        <begin position="114"/>
        <end position="129"/>
    </location>
</feature>
<proteinExistence type="predicted"/>
<dbReference type="EMBL" id="QXFU01000359">
    <property type="protein sequence ID" value="KAE9035624.1"/>
    <property type="molecule type" value="Genomic_DNA"/>
</dbReference>
<name>A0A6A3MRI2_9STRA</name>
<accession>A0A6A3MRI2</accession>
<evidence type="ECO:0000313" key="5">
    <source>
        <dbReference type="Proteomes" id="UP000435112"/>
    </source>
</evidence>
<dbReference type="OrthoDB" id="123404at2759"/>
<evidence type="ECO:0000313" key="2">
    <source>
        <dbReference type="EMBL" id="KAE9035624.1"/>
    </source>
</evidence>
<dbReference type="Proteomes" id="UP000435112">
    <property type="component" value="Unassembled WGS sequence"/>
</dbReference>
<feature type="compositionally biased region" description="Basic residues" evidence="1">
    <location>
        <begin position="146"/>
        <end position="155"/>
    </location>
</feature>
<feature type="region of interest" description="Disordered" evidence="1">
    <location>
        <begin position="246"/>
        <end position="267"/>
    </location>
</feature>
<feature type="compositionally biased region" description="Low complexity" evidence="1">
    <location>
        <begin position="63"/>
        <end position="76"/>
    </location>
</feature>
<evidence type="ECO:0000256" key="1">
    <source>
        <dbReference type="SAM" id="MobiDB-lite"/>
    </source>
</evidence>
<dbReference type="Proteomes" id="UP000429607">
    <property type="component" value="Unassembled WGS sequence"/>
</dbReference>